<feature type="transmembrane region" description="Helical" evidence="1">
    <location>
        <begin position="393"/>
        <end position="412"/>
    </location>
</feature>
<keyword evidence="1" id="KW-0472">Membrane</keyword>
<keyword evidence="1" id="KW-0808">Transferase</keyword>
<feature type="transmembrane region" description="Helical" evidence="1">
    <location>
        <begin position="51"/>
        <end position="69"/>
    </location>
</feature>
<feature type="domain" description="Protein O-mannosyl-transferase C-terminal four TM" evidence="3">
    <location>
        <begin position="296"/>
        <end position="489"/>
    </location>
</feature>
<proteinExistence type="inferred from homology"/>
<comment type="function">
    <text evidence="1">Protein O-mannosyltransferase that catalyzes the transfer of a single mannose residue from a polyprenol phospho-mannosyl lipidic donor to the hydroxyl group of selected serine and threonine residues in acceptor proteins.</text>
</comment>
<evidence type="ECO:0000259" key="2">
    <source>
        <dbReference type="Pfam" id="PF13231"/>
    </source>
</evidence>
<dbReference type="PANTHER" id="PTHR10050:SF46">
    <property type="entry name" value="PROTEIN O-MANNOSYL-TRANSFERASE 2"/>
    <property type="match status" value="1"/>
</dbReference>
<feature type="transmembrane region" description="Helical" evidence="1">
    <location>
        <begin position="255"/>
        <end position="277"/>
    </location>
</feature>
<feature type="transmembrane region" description="Helical" evidence="1">
    <location>
        <begin position="424"/>
        <end position="443"/>
    </location>
</feature>
<keyword evidence="1" id="KW-0812">Transmembrane</keyword>
<keyword evidence="1" id="KW-1133">Transmembrane helix</keyword>
<reference evidence="4 5" key="1">
    <citation type="submission" date="2023-06" db="EMBL/GenBank/DDBJ databases">
        <title>Draft genome sequence of Novosphingobium sp. strain IK01.</title>
        <authorList>
            <person name="Hatamoto M."/>
            <person name="Ikarashi T."/>
            <person name="Yamaguchi T."/>
        </authorList>
    </citation>
    <scope>NUCLEOTIDE SEQUENCE [LARGE SCALE GENOMIC DNA]</scope>
    <source>
        <strain evidence="4 5">IK01</strain>
    </source>
</reference>
<feature type="transmembrane region" description="Helical" evidence="1">
    <location>
        <begin position="455"/>
        <end position="476"/>
    </location>
</feature>
<feature type="transmembrane region" description="Helical" evidence="1">
    <location>
        <begin position="120"/>
        <end position="138"/>
    </location>
</feature>
<name>A0ABQ6P702_9SPHN</name>
<keyword evidence="1" id="KW-0328">Glycosyltransferase</keyword>
<dbReference type="EMBL" id="BTFW01000001">
    <property type="protein sequence ID" value="GMM60682.1"/>
    <property type="molecule type" value="Genomic_DNA"/>
</dbReference>
<dbReference type="InterPro" id="IPR032421">
    <property type="entry name" value="PMT_4TMC"/>
</dbReference>
<keyword evidence="5" id="KW-1185">Reference proteome</keyword>
<feature type="transmembrane region" description="Helical" evidence="1">
    <location>
        <begin position="198"/>
        <end position="217"/>
    </location>
</feature>
<dbReference type="InterPro" id="IPR027005">
    <property type="entry name" value="PMT-like"/>
</dbReference>
<feature type="transmembrane region" description="Helical" evidence="1">
    <location>
        <begin position="170"/>
        <end position="191"/>
    </location>
</feature>
<comment type="caution">
    <text evidence="4">The sequence shown here is derived from an EMBL/GenBank/DDBJ whole genome shotgun (WGS) entry which is preliminary data.</text>
</comment>
<sequence>MAPGLIFFFKKPENREGRGSHCAGGAIWRIARLTMTQPPFSPYRIAKSDPILPVAAIVMAFAALVFWRLGTPSKIMFDEVHYLPAARHLIDLSSRLNPEHPLLGKELIALGMMTFGDNPFGWRFFIAAYGTIGLYAAIRAFWWASFSRVGTVLFGLFLATNFIWFMLSRIAILDMAMAASLALAFWQWALAARKGRRVHLVLAGVAMGLSMAGKWNGVPLMALPGLWYAWDRWQAARASGWRRGLDWLVGRAGGAVPGVCLVEAALWLGVLPVLVYFATFTPAMFYKVGAISPWHLIEWQQTMLKLQDSVVKPHRYMSHWYQWMLNARPIWFFYEKWDGAQRGVLMIGNPYTMWAGLPALVWCLADGLRRVMPRPLAGLNRLGRWAPDGQGRLAALAGGLVLFYFLSLVFWALNGKPVQFYHHYQLAAVFLDGALALVLAKLWGRGLRWPTWVSVALALIGFAYFFPILAALPLAGPKSFKWFMWLPIWK</sequence>
<evidence type="ECO:0000313" key="4">
    <source>
        <dbReference type="EMBL" id="GMM60682.1"/>
    </source>
</evidence>
<protein>
    <recommendedName>
        <fullName evidence="1">Polyprenol-phosphate-mannose--protein mannosyltransferase</fullName>
        <ecNumber evidence="1">2.4.1.-</ecNumber>
    </recommendedName>
</protein>
<comment type="subcellular location">
    <subcellularLocation>
        <location evidence="1">Cell membrane</location>
    </subcellularLocation>
</comment>
<accession>A0ABQ6P702</accession>
<dbReference type="PANTHER" id="PTHR10050">
    <property type="entry name" value="DOLICHYL-PHOSPHATE-MANNOSE--PROTEIN MANNOSYLTRANSFERASE"/>
    <property type="match status" value="1"/>
</dbReference>
<comment type="pathway">
    <text evidence="1">Protein modification; protein glycosylation.</text>
</comment>
<comment type="similarity">
    <text evidence="1">Belongs to the glycosyltransferase 39 family.</text>
</comment>
<feature type="domain" description="Glycosyltransferase RgtA/B/C/D-like" evidence="2">
    <location>
        <begin position="100"/>
        <end position="228"/>
    </location>
</feature>
<evidence type="ECO:0000259" key="3">
    <source>
        <dbReference type="Pfam" id="PF16192"/>
    </source>
</evidence>
<dbReference type="EC" id="2.4.1.-" evidence="1"/>
<evidence type="ECO:0000313" key="5">
    <source>
        <dbReference type="Proteomes" id="UP001187221"/>
    </source>
</evidence>
<dbReference type="InterPro" id="IPR038731">
    <property type="entry name" value="RgtA/B/C-like"/>
</dbReference>
<gene>
    <name evidence="4" type="ORF">NUTIK01_14590</name>
</gene>
<dbReference type="Pfam" id="PF16192">
    <property type="entry name" value="PMT_4TMC"/>
    <property type="match status" value="1"/>
</dbReference>
<dbReference type="Proteomes" id="UP001187221">
    <property type="component" value="Unassembled WGS sequence"/>
</dbReference>
<evidence type="ECO:0000256" key="1">
    <source>
        <dbReference type="RuleBase" id="RU367007"/>
    </source>
</evidence>
<keyword evidence="1" id="KW-1003">Cell membrane</keyword>
<dbReference type="Pfam" id="PF13231">
    <property type="entry name" value="PMT_2"/>
    <property type="match status" value="1"/>
</dbReference>
<organism evidence="4 5">
    <name type="scientific">Novosphingobium pituita</name>
    <dbReference type="NCBI Taxonomy" id="3056842"/>
    <lineage>
        <taxon>Bacteria</taxon>
        <taxon>Pseudomonadati</taxon>
        <taxon>Pseudomonadota</taxon>
        <taxon>Alphaproteobacteria</taxon>
        <taxon>Sphingomonadales</taxon>
        <taxon>Sphingomonadaceae</taxon>
        <taxon>Novosphingobium</taxon>
    </lineage>
</organism>
<feature type="transmembrane region" description="Helical" evidence="1">
    <location>
        <begin position="145"/>
        <end position="164"/>
    </location>
</feature>